<dbReference type="Gene3D" id="3.40.50.12710">
    <property type="match status" value="1"/>
</dbReference>
<gene>
    <name evidence="4" type="ORF">FHS42_006490</name>
</gene>
<organism evidence="4 5">
    <name type="scientific">Streptomyces zagrosensis</name>
    <dbReference type="NCBI Taxonomy" id="1042984"/>
    <lineage>
        <taxon>Bacteria</taxon>
        <taxon>Bacillati</taxon>
        <taxon>Actinomycetota</taxon>
        <taxon>Actinomycetes</taxon>
        <taxon>Kitasatosporales</taxon>
        <taxon>Streptomycetaceae</taxon>
        <taxon>Streptomyces</taxon>
    </lineage>
</organism>
<dbReference type="GO" id="GO:0032259">
    <property type="term" value="P:methylation"/>
    <property type="evidence" value="ECO:0007669"/>
    <property type="project" value="UniProtKB-KW"/>
</dbReference>
<keyword evidence="2 4" id="KW-0808">Transferase</keyword>
<feature type="compositionally biased region" description="Basic and acidic residues" evidence="3">
    <location>
        <begin position="343"/>
        <end position="352"/>
    </location>
</feature>
<evidence type="ECO:0000313" key="4">
    <source>
        <dbReference type="EMBL" id="MBB5939396.1"/>
    </source>
</evidence>
<feature type="region of interest" description="Disordered" evidence="3">
    <location>
        <begin position="322"/>
        <end position="367"/>
    </location>
</feature>
<dbReference type="Proteomes" id="UP000588098">
    <property type="component" value="Unassembled WGS sequence"/>
</dbReference>
<name>A0A7W9QFY4_9ACTN</name>
<comment type="caution">
    <text evidence="4">The sequence shown here is derived from an EMBL/GenBank/DDBJ whole genome shotgun (WGS) entry which is preliminary data.</text>
</comment>
<dbReference type="RefSeq" id="WP_184578387.1">
    <property type="nucleotide sequence ID" value="NZ_JACHJL010000023.1"/>
</dbReference>
<evidence type="ECO:0000256" key="1">
    <source>
        <dbReference type="ARBA" id="ARBA00022603"/>
    </source>
</evidence>
<dbReference type="EMBL" id="JACHJL010000023">
    <property type="protein sequence ID" value="MBB5939396.1"/>
    <property type="molecule type" value="Genomic_DNA"/>
</dbReference>
<evidence type="ECO:0000256" key="3">
    <source>
        <dbReference type="SAM" id="MobiDB-lite"/>
    </source>
</evidence>
<proteinExistence type="predicted"/>
<dbReference type="InterPro" id="IPR038375">
    <property type="entry name" value="NDUFAF7_sf"/>
</dbReference>
<dbReference type="PANTHER" id="PTHR12049">
    <property type="entry name" value="PROTEIN ARGININE METHYLTRANSFERASE NDUFAF7, MITOCHONDRIAL"/>
    <property type="match status" value="1"/>
</dbReference>
<dbReference type="InterPro" id="IPR003788">
    <property type="entry name" value="NDUFAF7"/>
</dbReference>
<dbReference type="SUPFAM" id="SSF53335">
    <property type="entry name" value="S-adenosyl-L-methionine-dependent methyltransferases"/>
    <property type="match status" value="1"/>
</dbReference>
<feature type="compositionally biased region" description="Gly residues" evidence="3">
    <location>
        <begin position="37"/>
        <end position="46"/>
    </location>
</feature>
<keyword evidence="1 4" id="KW-0489">Methyltransferase</keyword>
<accession>A0A7W9QFY4</accession>
<evidence type="ECO:0000256" key="2">
    <source>
        <dbReference type="ARBA" id="ARBA00022679"/>
    </source>
</evidence>
<reference evidence="4 5" key="1">
    <citation type="submission" date="2020-08" db="EMBL/GenBank/DDBJ databases">
        <title>Genomic Encyclopedia of Type Strains, Phase III (KMG-III): the genomes of soil and plant-associated and newly described type strains.</title>
        <authorList>
            <person name="Whitman W."/>
        </authorList>
    </citation>
    <scope>NUCLEOTIDE SEQUENCE [LARGE SCALE GENOMIC DNA]</scope>
    <source>
        <strain evidence="4 5">CECT 8305</strain>
    </source>
</reference>
<dbReference type="InterPro" id="IPR029063">
    <property type="entry name" value="SAM-dependent_MTases_sf"/>
</dbReference>
<dbReference type="GO" id="GO:0035243">
    <property type="term" value="F:protein-arginine omega-N symmetric methyltransferase activity"/>
    <property type="evidence" value="ECO:0007669"/>
    <property type="project" value="TreeGrafter"/>
</dbReference>
<sequence>MAGDDMAKDSASPRSEAQDGSRGGERAGSRKGEPDGSQGGEWGGSSDGERVGSHSQDGPGVGPWRGWRAAAERALYGPNGFYRRPEGPAGHFRTSVHASPLYAQAIAALLARVDAALGRPAELAIVDVGAGRGELLTGVLSALGDDADGIGKRLRPYAVERAARPAGLDPRIDWLDDLPAPGSLTGLLIANEWLDNVPVDVAEVDADGVPRQVLVSANGTERLGDPLAGEDAAWLADWWPLDAEPGLRAEPGPPRDAAWARAVCTLDTGLAVAIDYAHARGSRPPYGTLTGFRNGREVRPVPDGTCDLTTHVALDACAAAGARAATDRRTAPPHRLRTTPTDHGPEVTDDHGPGTATDQGPGATPRIRTQRDALRALGVTGRRPPLALASTDPAGYVRALSAAGDAAELTDPAGLGGFLWLCQPVGPAALADVLA</sequence>
<dbReference type="Pfam" id="PF02636">
    <property type="entry name" value="Methyltransf_28"/>
    <property type="match status" value="1"/>
</dbReference>
<feature type="region of interest" description="Disordered" evidence="3">
    <location>
        <begin position="1"/>
        <end position="65"/>
    </location>
</feature>
<dbReference type="PANTHER" id="PTHR12049:SF7">
    <property type="entry name" value="PROTEIN ARGININE METHYLTRANSFERASE NDUFAF7, MITOCHONDRIAL"/>
    <property type="match status" value="1"/>
</dbReference>
<dbReference type="AlphaFoldDB" id="A0A7W9QFY4"/>
<protein>
    <submittedName>
        <fullName evidence="4">SAM-dependent MidA family methyltransferase</fullName>
    </submittedName>
</protein>
<evidence type="ECO:0000313" key="5">
    <source>
        <dbReference type="Proteomes" id="UP000588098"/>
    </source>
</evidence>
<feature type="compositionally biased region" description="Basic and acidic residues" evidence="3">
    <location>
        <begin position="16"/>
        <end position="34"/>
    </location>
</feature>
<keyword evidence="5" id="KW-1185">Reference proteome</keyword>